<evidence type="ECO:0000256" key="6">
    <source>
        <dbReference type="SAM" id="MobiDB-lite"/>
    </source>
</evidence>
<evidence type="ECO:0000313" key="8">
    <source>
        <dbReference type="EMBL" id="CAB4711418.1"/>
    </source>
</evidence>
<evidence type="ECO:0000256" key="7">
    <source>
        <dbReference type="SAM" id="Phobius"/>
    </source>
</evidence>
<dbReference type="AlphaFoldDB" id="A0A6J6QR22"/>
<feature type="compositionally biased region" description="Low complexity" evidence="6">
    <location>
        <begin position="225"/>
        <end position="241"/>
    </location>
</feature>
<comment type="subcellular location">
    <subcellularLocation>
        <location evidence="1">Cell membrane</location>
        <topology evidence="1">Multi-pass membrane protein</topology>
    </subcellularLocation>
</comment>
<feature type="transmembrane region" description="Helical" evidence="7">
    <location>
        <begin position="46"/>
        <end position="66"/>
    </location>
</feature>
<dbReference type="CDD" id="cd06173">
    <property type="entry name" value="MFS_MefA_like"/>
    <property type="match status" value="1"/>
</dbReference>
<sequence>MIRSALAPLAERDVRHLFLGQTTSTFGNAFANVALAFAVLQTTGSIANVGLALAAMRVPLLAFTLLGGVVGDRLQRRAVLLTADIARFVSQGAAALLLLTDNARLWELLALFACHGLAQAFFSPTMVGLISEVTPPRHLQQTNALFAFSQSAAGATGMLVGGALVSIAGPGYAFGIDALSFLVSAVALATLQLHAVPARIAGATTLLRDLRAGWDAFRTDDGYGSEPSTSPCSTRSPSPDSLRSGRSWRLVTSAAGTPGASSAHCLRAGWLEGRSPRAASAPAAHCLLRSVW</sequence>
<dbReference type="PANTHER" id="PTHR23513:SF11">
    <property type="entry name" value="STAPHYLOFERRIN A TRANSPORTER"/>
    <property type="match status" value="1"/>
</dbReference>
<dbReference type="GO" id="GO:0022857">
    <property type="term" value="F:transmembrane transporter activity"/>
    <property type="evidence" value="ECO:0007669"/>
    <property type="project" value="InterPro"/>
</dbReference>
<dbReference type="GO" id="GO:0005886">
    <property type="term" value="C:plasma membrane"/>
    <property type="evidence" value="ECO:0007669"/>
    <property type="project" value="UniProtKB-SubCell"/>
</dbReference>
<dbReference type="Gene3D" id="1.20.1250.20">
    <property type="entry name" value="MFS general substrate transporter like domains"/>
    <property type="match status" value="1"/>
</dbReference>
<accession>A0A6J6QR22</accession>
<feature type="transmembrane region" description="Helical" evidence="7">
    <location>
        <begin position="18"/>
        <end position="40"/>
    </location>
</feature>
<dbReference type="InterPro" id="IPR036259">
    <property type="entry name" value="MFS_trans_sf"/>
</dbReference>
<keyword evidence="4 7" id="KW-1133">Transmembrane helix</keyword>
<dbReference type="InterPro" id="IPR011701">
    <property type="entry name" value="MFS"/>
</dbReference>
<protein>
    <submittedName>
        <fullName evidence="8">Unannotated protein</fullName>
    </submittedName>
</protein>
<gene>
    <name evidence="8" type="ORF">UFOPK2399_02023</name>
</gene>
<feature type="transmembrane region" description="Helical" evidence="7">
    <location>
        <begin position="105"/>
        <end position="130"/>
    </location>
</feature>
<feature type="transmembrane region" description="Helical" evidence="7">
    <location>
        <begin position="142"/>
        <end position="165"/>
    </location>
</feature>
<keyword evidence="5 7" id="KW-0472">Membrane</keyword>
<keyword evidence="2" id="KW-1003">Cell membrane</keyword>
<organism evidence="8">
    <name type="scientific">freshwater metagenome</name>
    <dbReference type="NCBI Taxonomy" id="449393"/>
    <lineage>
        <taxon>unclassified sequences</taxon>
        <taxon>metagenomes</taxon>
        <taxon>ecological metagenomes</taxon>
    </lineage>
</organism>
<evidence type="ECO:0000256" key="4">
    <source>
        <dbReference type="ARBA" id="ARBA00022989"/>
    </source>
</evidence>
<feature type="transmembrane region" description="Helical" evidence="7">
    <location>
        <begin position="171"/>
        <end position="191"/>
    </location>
</feature>
<name>A0A6J6QR22_9ZZZZ</name>
<reference evidence="8" key="1">
    <citation type="submission" date="2020-05" db="EMBL/GenBank/DDBJ databases">
        <authorList>
            <person name="Chiriac C."/>
            <person name="Salcher M."/>
            <person name="Ghai R."/>
            <person name="Kavagutti S V."/>
        </authorList>
    </citation>
    <scope>NUCLEOTIDE SEQUENCE</scope>
</reference>
<feature type="region of interest" description="Disordered" evidence="6">
    <location>
        <begin position="221"/>
        <end position="244"/>
    </location>
</feature>
<dbReference type="EMBL" id="CAEZXP010000012">
    <property type="protein sequence ID" value="CAB4711418.1"/>
    <property type="molecule type" value="Genomic_DNA"/>
</dbReference>
<evidence type="ECO:0000256" key="3">
    <source>
        <dbReference type="ARBA" id="ARBA00022692"/>
    </source>
</evidence>
<evidence type="ECO:0000256" key="5">
    <source>
        <dbReference type="ARBA" id="ARBA00023136"/>
    </source>
</evidence>
<evidence type="ECO:0000256" key="1">
    <source>
        <dbReference type="ARBA" id="ARBA00004651"/>
    </source>
</evidence>
<proteinExistence type="predicted"/>
<keyword evidence="3 7" id="KW-0812">Transmembrane</keyword>
<dbReference type="PANTHER" id="PTHR23513">
    <property type="entry name" value="INTEGRAL MEMBRANE EFFLUX PROTEIN-RELATED"/>
    <property type="match status" value="1"/>
</dbReference>
<dbReference type="SUPFAM" id="SSF103473">
    <property type="entry name" value="MFS general substrate transporter"/>
    <property type="match status" value="1"/>
</dbReference>
<dbReference type="Pfam" id="PF07690">
    <property type="entry name" value="MFS_1"/>
    <property type="match status" value="1"/>
</dbReference>
<evidence type="ECO:0000256" key="2">
    <source>
        <dbReference type="ARBA" id="ARBA00022475"/>
    </source>
</evidence>